<name>A0A1Q9F0V6_SYMMI</name>
<dbReference type="InterPro" id="IPR015943">
    <property type="entry name" value="WD40/YVTN_repeat-like_dom_sf"/>
</dbReference>
<dbReference type="GO" id="GO:0036265">
    <property type="term" value="P:RNA (guanine-N7)-methylation"/>
    <property type="evidence" value="ECO:0007669"/>
    <property type="project" value="InterPro"/>
</dbReference>
<keyword evidence="6" id="KW-0808">Transferase</keyword>
<evidence type="ECO:0000256" key="3">
    <source>
        <dbReference type="ARBA" id="ARBA00022694"/>
    </source>
</evidence>
<dbReference type="Pfam" id="PF00400">
    <property type="entry name" value="WD40"/>
    <property type="match status" value="1"/>
</dbReference>
<evidence type="ECO:0000256" key="2">
    <source>
        <dbReference type="ARBA" id="ARBA00022574"/>
    </source>
</evidence>
<dbReference type="OrthoDB" id="339900at2759"/>
<evidence type="ECO:0000256" key="1">
    <source>
        <dbReference type="ARBA" id="ARBA00004123"/>
    </source>
</evidence>
<organism evidence="6 7">
    <name type="scientific">Symbiodinium microadriaticum</name>
    <name type="common">Dinoflagellate</name>
    <name type="synonym">Zooxanthella microadriatica</name>
    <dbReference type="NCBI Taxonomy" id="2951"/>
    <lineage>
        <taxon>Eukaryota</taxon>
        <taxon>Sar</taxon>
        <taxon>Alveolata</taxon>
        <taxon>Dinophyceae</taxon>
        <taxon>Suessiales</taxon>
        <taxon>Symbiodiniaceae</taxon>
        <taxon>Symbiodinium</taxon>
    </lineage>
</organism>
<sequence length="216" mass="23987">MAQKPPVSLPLVPLSLHPTRSTAVWAVGRFLFAYDLQLCTWQVRRRELHREAIRALDACPQAAGKTVWLSAGDDKMVMTWTEEGGDWELQNSFSNPKKITAALFDKDGRVVFGDRFGDVLRWVPGEGDAQLLSSDAFLLACHRTNGEEKVRVSRYPETADIRSFCFGHTSQITAVSTLCLDGEERLLSASADATLRLWTLDGEECKSISATEGLKI</sequence>
<evidence type="ECO:0000313" key="6">
    <source>
        <dbReference type="EMBL" id="OLQ13346.1"/>
    </source>
</evidence>
<evidence type="ECO:0000256" key="4">
    <source>
        <dbReference type="ARBA" id="ARBA00022737"/>
    </source>
</evidence>
<dbReference type="GO" id="GO:0006400">
    <property type="term" value="P:tRNA modification"/>
    <property type="evidence" value="ECO:0007669"/>
    <property type="project" value="TreeGrafter"/>
</dbReference>
<dbReference type="GO" id="GO:0005634">
    <property type="term" value="C:nucleus"/>
    <property type="evidence" value="ECO:0007669"/>
    <property type="project" value="UniProtKB-SubCell"/>
</dbReference>
<evidence type="ECO:0000313" key="7">
    <source>
        <dbReference type="Proteomes" id="UP000186817"/>
    </source>
</evidence>
<keyword evidence="2" id="KW-0853">WD repeat</keyword>
<dbReference type="SUPFAM" id="SSF50978">
    <property type="entry name" value="WD40 repeat-like"/>
    <property type="match status" value="1"/>
</dbReference>
<dbReference type="SMART" id="SM00320">
    <property type="entry name" value="WD40"/>
    <property type="match status" value="2"/>
</dbReference>
<keyword evidence="5" id="KW-0539">Nucleus</keyword>
<dbReference type="AlphaFoldDB" id="A0A1Q9F0V6"/>
<dbReference type="InterPro" id="IPR036322">
    <property type="entry name" value="WD40_repeat_dom_sf"/>
</dbReference>
<accession>A0A1Q9F0V6</accession>
<dbReference type="GO" id="GO:0005829">
    <property type="term" value="C:cytosol"/>
    <property type="evidence" value="ECO:0007669"/>
    <property type="project" value="TreeGrafter"/>
</dbReference>
<comment type="subcellular location">
    <subcellularLocation>
        <location evidence="1">Nucleus</location>
    </subcellularLocation>
</comment>
<dbReference type="Gene3D" id="2.130.10.10">
    <property type="entry name" value="YVTN repeat-like/Quinoprotein amine dehydrogenase"/>
    <property type="match status" value="1"/>
</dbReference>
<keyword evidence="6" id="KW-0489">Methyltransferase</keyword>
<dbReference type="Proteomes" id="UP000186817">
    <property type="component" value="Unassembled WGS sequence"/>
</dbReference>
<reference evidence="6 7" key="1">
    <citation type="submission" date="2016-02" db="EMBL/GenBank/DDBJ databases">
        <title>Genome analysis of coral dinoflagellate symbionts highlights evolutionary adaptations to a symbiotic lifestyle.</title>
        <authorList>
            <person name="Aranda M."/>
            <person name="Li Y."/>
            <person name="Liew Y.J."/>
            <person name="Baumgarten S."/>
            <person name="Simakov O."/>
            <person name="Wilson M."/>
            <person name="Piel J."/>
            <person name="Ashoor H."/>
            <person name="Bougouffa S."/>
            <person name="Bajic V.B."/>
            <person name="Ryu T."/>
            <person name="Ravasi T."/>
            <person name="Bayer T."/>
            <person name="Micklem G."/>
            <person name="Kim H."/>
            <person name="Bhak J."/>
            <person name="Lajeunesse T.C."/>
            <person name="Voolstra C.R."/>
        </authorList>
    </citation>
    <scope>NUCLEOTIDE SEQUENCE [LARGE SCALE GENOMIC DNA]</scope>
    <source>
        <strain evidence="6 7">CCMP2467</strain>
    </source>
</reference>
<gene>
    <name evidence="6" type="primary">wdr4</name>
    <name evidence="6" type="ORF">AK812_SmicGene2599</name>
</gene>
<comment type="caution">
    <text evidence="6">The sequence shown here is derived from an EMBL/GenBank/DDBJ whole genome shotgun (WGS) entry which is preliminary data.</text>
</comment>
<keyword evidence="7" id="KW-1185">Reference proteome</keyword>
<dbReference type="PANTHER" id="PTHR16288:SF0">
    <property type="entry name" value="TRNA (GUANINE-N(7)-)-METHYLTRANSFERASE NON-CATALYTIC SUBUNIT WDR4"/>
    <property type="match status" value="1"/>
</dbReference>
<keyword evidence="3" id="KW-0819">tRNA processing</keyword>
<keyword evidence="4" id="KW-0677">Repeat</keyword>
<dbReference type="InterPro" id="IPR001680">
    <property type="entry name" value="WD40_rpt"/>
</dbReference>
<dbReference type="GO" id="GO:0008168">
    <property type="term" value="F:methyltransferase activity"/>
    <property type="evidence" value="ECO:0007669"/>
    <property type="project" value="UniProtKB-KW"/>
</dbReference>
<evidence type="ECO:0000256" key="5">
    <source>
        <dbReference type="ARBA" id="ARBA00023242"/>
    </source>
</evidence>
<proteinExistence type="predicted"/>
<dbReference type="PANTHER" id="PTHR16288">
    <property type="entry name" value="WD40 REPEAT PROTEIN 4"/>
    <property type="match status" value="1"/>
</dbReference>
<dbReference type="GO" id="GO:0043527">
    <property type="term" value="C:tRNA methyltransferase complex"/>
    <property type="evidence" value="ECO:0007669"/>
    <property type="project" value="TreeGrafter"/>
</dbReference>
<dbReference type="InterPro" id="IPR028884">
    <property type="entry name" value="Trm82"/>
</dbReference>
<dbReference type="EMBL" id="LSRX01000029">
    <property type="protein sequence ID" value="OLQ13346.1"/>
    <property type="molecule type" value="Genomic_DNA"/>
</dbReference>
<protein>
    <submittedName>
        <fullName evidence="6">tRNA (Guanine-N(7)-)-methyltransferase non-catalytic subunit wdr4</fullName>
    </submittedName>
</protein>